<reference evidence="1" key="1">
    <citation type="submission" date="2014-11" db="EMBL/GenBank/DDBJ databases">
        <authorList>
            <person name="Amaro Gonzalez C."/>
        </authorList>
    </citation>
    <scope>NUCLEOTIDE SEQUENCE</scope>
</reference>
<evidence type="ECO:0000313" key="1">
    <source>
        <dbReference type="EMBL" id="JAH88568.1"/>
    </source>
</evidence>
<dbReference type="AlphaFoldDB" id="A0A0E9WGF7"/>
<proteinExistence type="predicted"/>
<accession>A0A0E9WGF7</accession>
<name>A0A0E9WGF7_ANGAN</name>
<reference evidence="1" key="2">
    <citation type="journal article" date="2015" name="Fish Shellfish Immunol.">
        <title>Early steps in the European eel (Anguilla anguilla)-Vibrio vulnificus interaction in the gills: Role of the RtxA13 toxin.</title>
        <authorList>
            <person name="Callol A."/>
            <person name="Pajuelo D."/>
            <person name="Ebbesson L."/>
            <person name="Teles M."/>
            <person name="MacKenzie S."/>
            <person name="Amaro C."/>
        </authorList>
    </citation>
    <scope>NUCLEOTIDE SEQUENCE</scope>
</reference>
<sequence length="109" mass="12645">MFQIFIKFYRVYSLNCGSFRKLVLSLQIVCLGLLSKFKVRYTPEWSDISLTPISQSLILCRSESNIKKQSILEWTAEEKNVNCFSNGWRSLHMSIKPISFIIFLISIAS</sequence>
<dbReference type="EMBL" id="GBXM01020009">
    <property type="protein sequence ID" value="JAH88568.1"/>
    <property type="molecule type" value="Transcribed_RNA"/>
</dbReference>
<protein>
    <submittedName>
        <fullName evidence="1">Uncharacterized protein</fullName>
    </submittedName>
</protein>
<organism evidence="1">
    <name type="scientific">Anguilla anguilla</name>
    <name type="common">European freshwater eel</name>
    <name type="synonym">Muraena anguilla</name>
    <dbReference type="NCBI Taxonomy" id="7936"/>
    <lineage>
        <taxon>Eukaryota</taxon>
        <taxon>Metazoa</taxon>
        <taxon>Chordata</taxon>
        <taxon>Craniata</taxon>
        <taxon>Vertebrata</taxon>
        <taxon>Euteleostomi</taxon>
        <taxon>Actinopterygii</taxon>
        <taxon>Neopterygii</taxon>
        <taxon>Teleostei</taxon>
        <taxon>Anguilliformes</taxon>
        <taxon>Anguillidae</taxon>
        <taxon>Anguilla</taxon>
    </lineage>
</organism>